<evidence type="ECO:0000259" key="5">
    <source>
        <dbReference type="PROSITE" id="PS50931"/>
    </source>
</evidence>
<organism evidence="6 7">
    <name type="scientific">Janthinobacterium agaricidamnosum NBRC 102515 = DSM 9628</name>
    <dbReference type="NCBI Taxonomy" id="1349767"/>
    <lineage>
        <taxon>Bacteria</taxon>
        <taxon>Pseudomonadati</taxon>
        <taxon>Pseudomonadota</taxon>
        <taxon>Betaproteobacteria</taxon>
        <taxon>Burkholderiales</taxon>
        <taxon>Oxalobacteraceae</taxon>
        <taxon>Janthinobacterium</taxon>
    </lineage>
</organism>
<keyword evidence="7" id="KW-1185">Reference proteome</keyword>
<accession>W0UZM5</accession>
<evidence type="ECO:0000313" key="7">
    <source>
        <dbReference type="Proteomes" id="UP000027604"/>
    </source>
</evidence>
<reference evidence="6 7" key="1">
    <citation type="journal article" date="2015" name="Genome Announc.">
        <title>Genome Sequence of Mushroom Soft-Rot Pathogen Janthinobacterium agaricidamnosum.</title>
        <authorList>
            <person name="Graupner K."/>
            <person name="Lackner G."/>
            <person name="Hertweck C."/>
        </authorList>
    </citation>
    <scope>NUCLEOTIDE SEQUENCE [LARGE SCALE GENOMIC DNA]</scope>
    <source>
        <strain evidence="7">NBRC 102515 / DSM 9628</strain>
    </source>
</reference>
<dbReference type="Pfam" id="PF00126">
    <property type="entry name" value="HTH_1"/>
    <property type="match status" value="1"/>
</dbReference>
<evidence type="ECO:0000313" key="6">
    <source>
        <dbReference type="EMBL" id="CDG80830.1"/>
    </source>
</evidence>
<dbReference type="Gene3D" id="3.40.190.290">
    <property type="match status" value="1"/>
</dbReference>
<dbReference type="OrthoDB" id="9785974at2"/>
<dbReference type="InterPro" id="IPR005119">
    <property type="entry name" value="LysR_subst-bd"/>
</dbReference>
<dbReference type="PANTHER" id="PTHR30419">
    <property type="entry name" value="HTH-TYPE TRANSCRIPTIONAL REGULATOR YBHD"/>
    <property type="match status" value="1"/>
</dbReference>
<proteinExistence type="inferred from homology"/>
<protein>
    <submittedName>
        <fullName evidence="6">Bacterial regulatory helix-turn-helix, lysR family protein</fullName>
    </submittedName>
</protein>
<dbReference type="InterPro" id="IPR000847">
    <property type="entry name" value="LysR_HTH_N"/>
</dbReference>
<dbReference type="GO" id="GO:0003677">
    <property type="term" value="F:DNA binding"/>
    <property type="evidence" value="ECO:0007669"/>
    <property type="project" value="UniProtKB-KW"/>
</dbReference>
<dbReference type="EMBL" id="HG322949">
    <property type="protein sequence ID" value="CDG80830.1"/>
    <property type="molecule type" value="Genomic_DNA"/>
</dbReference>
<dbReference type="PROSITE" id="PS50931">
    <property type="entry name" value="HTH_LYSR"/>
    <property type="match status" value="1"/>
</dbReference>
<feature type="domain" description="HTH lysR-type" evidence="5">
    <location>
        <begin position="5"/>
        <end position="62"/>
    </location>
</feature>
<evidence type="ECO:0000256" key="4">
    <source>
        <dbReference type="ARBA" id="ARBA00023163"/>
    </source>
</evidence>
<dbReference type="InterPro" id="IPR036388">
    <property type="entry name" value="WH-like_DNA-bd_sf"/>
</dbReference>
<name>W0UZM5_9BURK</name>
<dbReference type="AlphaFoldDB" id="W0UZM5"/>
<dbReference type="FunFam" id="1.10.10.10:FF:000001">
    <property type="entry name" value="LysR family transcriptional regulator"/>
    <property type="match status" value="1"/>
</dbReference>
<dbReference type="InterPro" id="IPR050950">
    <property type="entry name" value="HTH-type_LysR_regulators"/>
</dbReference>
<sequence>MSTRYELTDLKIFLAVADEGSLTRGALRCHLASSTVSLRLKGLEDAVGTPLFVREPRGVTLTQAGLIMLDHVRRCNAQLEQMHADLSPFVAGLAQRVTLFANNNVISSFLPHDLARFFEANRQVRVTLEERMGTETVAAVASGRADLGIVTVTSDEPSLQFIRYREDRFVLVAPRSYGFDGMAAMRFRRCLDYPFISLQNGTSLHAFLTNQASALGQTLDIRVQVSSHRSILNLVAAGAGLTIVPLSTLAADDHRQLAVIALEDEWALRHHRICVRRDTLQQNAMVRTLIDTLTVSAPLFMVSAARSD</sequence>
<dbReference type="STRING" id="1349767.GJA_168"/>
<dbReference type="SUPFAM" id="SSF46785">
    <property type="entry name" value="Winged helix' DNA-binding domain"/>
    <property type="match status" value="1"/>
</dbReference>
<keyword evidence="4" id="KW-0804">Transcription</keyword>
<dbReference type="PATRIC" id="fig|1349767.4.peg.4805"/>
<dbReference type="PANTHER" id="PTHR30419:SF2">
    <property type="entry name" value="LYSR FAMILY TRANSCRIPTIONAL REGULATOR"/>
    <property type="match status" value="1"/>
</dbReference>
<keyword evidence="3" id="KW-0238">DNA-binding</keyword>
<dbReference type="GO" id="GO:0005829">
    <property type="term" value="C:cytosol"/>
    <property type="evidence" value="ECO:0007669"/>
    <property type="project" value="TreeGrafter"/>
</dbReference>
<dbReference type="InterPro" id="IPR036390">
    <property type="entry name" value="WH_DNA-bd_sf"/>
</dbReference>
<dbReference type="HOGENOM" id="CLU_039613_6_0_4"/>
<dbReference type="Pfam" id="PF03466">
    <property type="entry name" value="LysR_substrate"/>
    <property type="match status" value="1"/>
</dbReference>
<dbReference type="GO" id="GO:0003700">
    <property type="term" value="F:DNA-binding transcription factor activity"/>
    <property type="evidence" value="ECO:0007669"/>
    <property type="project" value="InterPro"/>
</dbReference>
<evidence type="ECO:0000256" key="3">
    <source>
        <dbReference type="ARBA" id="ARBA00023125"/>
    </source>
</evidence>
<dbReference type="SUPFAM" id="SSF53850">
    <property type="entry name" value="Periplasmic binding protein-like II"/>
    <property type="match status" value="1"/>
</dbReference>
<dbReference type="Proteomes" id="UP000027604">
    <property type="component" value="Chromosome I"/>
</dbReference>
<keyword evidence="2" id="KW-0805">Transcription regulation</keyword>
<gene>
    <name evidence="6" type="ORF">GJA_168</name>
</gene>
<dbReference type="RefSeq" id="WP_051780100.1">
    <property type="nucleotide sequence ID" value="NZ_BCTH01000092.1"/>
</dbReference>
<dbReference type="eggNOG" id="COG0583">
    <property type="taxonomic scope" value="Bacteria"/>
</dbReference>
<evidence type="ECO:0000256" key="1">
    <source>
        <dbReference type="ARBA" id="ARBA00009437"/>
    </source>
</evidence>
<comment type="similarity">
    <text evidence="1">Belongs to the LysR transcriptional regulatory family.</text>
</comment>
<evidence type="ECO:0000256" key="2">
    <source>
        <dbReference type="ARBA" id="ARBA00023015"/>
    </source>
</evidence>
<dbReference type="KEGG" id="jag:GJA_168"/>
<dbReference type="Gene3D" id="1.10.10.10">
    <property type="entry name" value="Winged helix-like DNA-binding domain superfamily/Winged helix DNA-binding domain"/>
    <property type="match status" value="1"/>
</dbReference>